<evidence type="ECO:0000259" key="2">
    <source>
        <dbReference type="Pfam" id="PF23550"/>
    </source>
</evidence>
<dbReference type="GO" id="GO:0031146">
    <property type="term" value="P:SCF-dependent proteasomal ubiquitin-dependent protein catabolic process"/>
    <property type="evidence" value="ECO:0007669"/>
    <property type="project" value="TreeGrafter"/>
</dbReference>
<dbReference type="EMBL" id="NKJJ02000011">
    <property type="protein sequence ID" value="TPR05546.1"/>
    <property type="molecule type" value="Genomic_DNA"/>
</dbReference>
<feature type="compositionally biased region" description="Basic and acidic residues" evidence="1">
    <location>
        <begin position="40"/>
        <end position="51"/>
    </location>
</feature>
<dbReference type="InterPro" id="IPR032675">
    <property type="entry name" value="LRR_dom_sf"/>
</dbReference>
<feature type="region of interest" description="Disordered" evidence="1">
    <location>
        <begin position="152"/>
        <end position="174"/>
    </location>
</feature>
<dbReference type="VEuPathDB" id="FungiDB:ASPNIDRAFT2_1081637"/>
<proteinExistence type="predicted"/>
<dbReference type="SUPFAM" id="SSF52047">
    <property type="entry name" value="RNI-like"/>
    <property type="match status" value="1"/>
</dbReference>
<feature type="domain" description="DNA repair protein rhp7 treble clef" evidence="2">
    <location>
        <begin position="116"/>
        <end position="151"/>
    </location>
</feature>
<comment type="caution">
    <text evidence="3">The sequence shown here is derived from an EMBL/GenBank/DDBJ whole genome shotgun (WGS) entry which is preliminary data.</text>
</comment>
<dbReference type="Pfam" id="PF23550">
    <property type="entry name" value="zf_Tbcl_Rhp7"/>
    <property type="match status" value="1"/>
</dbReference>
<dbReference type="Gene3D" id="3.80.10.10">
    <property type="entry name" value="Ribonuclease Inhibitor"/>
    <property type="match status" value="2"/>
</dbReference>
<feature type="region of interest" description="Disordered" evidence="1">
    <location>
        <begin position="40"/>
        <end position="68"/>
    </location>
</feature>
<dbReference type="Proteomes" id="UP000197666">
    <property type="component" value="Unassembled WGS sequence"/>
</dbReference>
<dbReference type="SMART" id="SM00367">
    <property type="entry name" value="LRR_CC"/>
    <property type="match status" value="2"/>
</dbReference>
<evidence type="ECO:0000256" key="1">
    <source>
        <dbReference type="SAM" id="MobiDB-lite"/>
    </source>
</evidence>
<dbReference type="VEuPathDB" id="FungiDB:M747DRAFT_230153"/>
<name>A0A505HX58_ASPNG</name>
<reference evidence="4" key="1">
    <citation type="submission" date="2018-10" db="EMBL/GenBank/DDBJ databases">
        <title>FDA dAtabase for Regulatory Grade micrObial Sequences (FDA-ARGOS): Supporting development and validation of Infectious Disease Dx tests.</title>
        <authorList>
            <person name="Kerrigan L."/>
            <person name="Tallon L."/>
            <person name="Sadzewicz L."/>
            <person name="Sengamalay N."/>
            <person name="Ott S."/>
            <person name="Godinez A."/>
            <person name="Nagaraj S."/>
            <person name="Vavikolanu K."/>
            <person name="Nadendla S."/>
            <person name="George J."/>
            <person name="Sichtig H."/>
        </authorList>
    </citation>
    <scope>NUCLEOTIDE SEQUENCE [LARGE SCALE GENOMIC DNA]</scope>
    <source>
        <strain evidence="4">FDAARGOS_311</strain>
    </source>
</reference>
<dbReference type="AlphaFoldDB" id="A0A505HX58"/>
<dbReference type="PANTHER" id="PTHR13318">
    <property type="entry name" value="PARTNER OF PAIRED, ISOFORM B-RELATED"/>
    <property type="match status" value="1"/>
</dbReference>
<dbReference type="FunFam" id="3.80.10.10:FF:000601">
    <property type="entry name" value="DNA repair protein Rad7, protein"/>
    <property type="match status" value="1"/>
</dbReference>
<dbReference type="VEuPathDB" id="FungiDB:ATCC64974_23700"/>
<dbReference type="InterPro" id="IPR006553">
    <property type="entry name" value="Leu-rich_rpt_Cys-con_subtyp"/>
</dbReference>
<organism evidence="3 4">
    <name type="scientific">Aspergillus niger</name>
    <dbReference type="NCBI Taxonomy" id="5061"/>
    <lineage>
        <taxon>Eukaryota</taxon>
        <taxon>Fungi</taxon>
        <taxon>Dikarya</taxon>
        <taxon>Ascomycota</taxon>
        <taxon>Pezizomycotina</taxon>
        <taxon>Eurotiomycetes</taxon>
        <taxon>Eurotiomycetidae</taxon>
        <taxon>Eurotiales</taxon>
        <taxon>Aspergillaceae</taxon>
        <taxon>Aspergillus</taxon>
        <taxon>Aspergillus subgen. Circumdati</taxon>
    </lineage>
</organism>
<dbReference type="InterPro" id="IPR056451">
    <property type="entry name" value="Znf_Tbcl_Rhp7"/>
</dbReference>
<sequence length="554" mass="62393">MPLLFRHSALTDFLASNNISAAQIQQDHLTRLRQFERQTAVERRETDHVNDDEYQNADESAADKKKRKRKEAVALAKIKKSKEFARRKAQGTGDSDNDDDIVREMMCEDSQPFAYQLENCEVCGKRFTVTPYSKAGPRGGLLCARCSKELADDGKKPKANRRGPRSGRRQKQSNLLDGLAQLGAPSLAEMCTKKVADNINDIEEFGDLPPQLLHRLKLETQDFEKIFAFMPNLYHVNFRFAGQLKDKVVEYLLDRNLKIKRLQLDAANLISDECWQQLFRKLGPQLESLKLSNLDSSLDDETVEVMCRECTSLQRLKLKQCWKMGNRSLQAISQLISLQHLSLDFVQEICDEILLNTVSKLSPRLRTLSLEGLSTADDRLLDIIHVNCRTLTKLRFSDNAVCSDKGFVTLFTDWDNPPLEFVDLSSTRDVDNSNPDGPVDAIGLASQGFMALMNHSGPGLQKLNIASCRHVSRSAFEEVFAAGKTYPNLEEIDVSFHTVVDDYIVGRIFQCCPKLQKLVAFACFNLRDAQVPAGVALIGGLKAQDPIVLQGHHY</sequence>
<feature type="compositionally biased region" description="Basic residues" evidence="1">
    <location>
        <begin position="157"/>
        <end position="171"/>
    </location>
</feature>
<dbReference type="GO" id="GO:0019005">
    <property type="term" value="C:SCF ubiquitin ligase complex"/>
    <property type="evidence" value="ECO:0007669"/>
    <property type="project" value="TreeGrafter"/>
</dbReference>
<accession>A0A505HX58</accession>
<protein>
    <submittedName>
        <fullName evidence="3">Thioesterase family protein</fullName>
    </submittedName>
</protein>
<evidence type="ECO:0000313" key="3">
    <source>
        <dbReference type="EMBL" id="TPR05546.1"/>
    </source>
</evidence>
<gene>
    <name evidence="3" type="ORF">CAN33_0010000</name>
</gene>
<evidence type="ECO:0000313" key="4">
    <source>
        <dbReference type="Proteomes" id="UP000197666"/>
    </source>
</evidence>
<dbReference type="VEuPathDB" id="FungiDB:An13g00250"/>